<organism evidence="4 5">
    <name type="scientific">Cryobacterium tagatosivorans</name>
    <dbReference type="NCBI Taxonomy" id="1259199"/>
    <lineage>
        <taxon>Bacteria</taxon>
        <taxon>Bacillati</taxon>
        <taxon>Actinomycetota</taxon>
        <taxon>Actinomycetes</taxon>
        <taxon>Micrococcales</taxon>
        <taxon>Microbacteriaceae</taxon>
        <taxon>Cryobacterium</taxon>
    </lineage>
</organism>
<dbReference type="SUPFAM" id="SSF52833">
    <property type="entry name" value="Thioredoxin-like"/>
    <property type="match status" value="1"/>
</dbReference>
<dbReference type="InterPro" id="IPR013766">
    <property type="entry name" value="Thioredoxin_domain"/>
</dbReference>
<comment type="caution">
    <text evidence="4">The sequence shown here is derived from an EMBL/GenBank/DDBJ whole genome shotgun (WGS) entry which is preliminary data.</text>
</comment>
<dbReference type="PANTHER" id="PTHR46115">
    <property type="entry name" value="THIOREDOXIN-LIKE PROTEIN 1"/>
    <property type="match status" value="1"/>
</dbReference>
<dbReference type="Gene3D" id="3.40.30.10">
    <property type="entry name" value="Glutaredoxin"/>
    <property type="match status" value="1"/>
</dbReference>
<dbReference type="Pfam" id="PF00085">
    <property type="entry name" value="Thioredoxin"/>
    <property type="match status" value="1"/>
</dbReference>
<evidence type="ECO:0000313" key="5">
    <source>
        <dbReference type="Proteomes" id="UP000297866"/>
    </source>
</evidence>
<dbReference type="NCBIfam" id="TIGR01068">
    <property type="entry name" value="thioredoxin"/>
    <property type="match status" value="1"/>
</dbReference>
<accession>A0A4R8UDJ5</accession>
<dbReference type="RefSeq" id="WP_134490443.1">
    <property type="nucleotide sequence ID" value="NZ_SOEZ01000046.1"/>
</dbReference>
<feature type="domain" description="Thioredoxin" evidence="3">
    <location>
        <begin position="1"/>
        <end position="105"/>
    </location>
</feature>
<dbReference type="InterPro" id="IPR005746">
    <property type="entry name" value="Thioredoxin"/>
</dbReference>
<evidence type="ECO:0000256" key="1">
    <source>
        <dbReference type="ARBA" id="ARBA00023157"/>
    </source>
</evidence>
<proteinExistence type="predicted"/>
<evidence type="ECO:0000259" key="3">
    <source>
        <dbReference type="PROSITE" id="PS51352"/>
    </source>
</evidence>
<protein>
    <recommendedName>
        <fullName evidence="2">Thioredoxin</fullName>
    </recommendedName>
</protein>
<name>A0A4R8UDJ5_9MICO</name>
<keyword evidence="5" id="KW-1185">Reference proteome</keyword>
<dbReference type="InterPro" id="IPR036249">
    <property type="entry name" value="Thioredoxin-like_sf"/>
</dbReference>
<sequence length="125" mass="13206">MATIDITEKTFDATIAGNSIVLVDFWAAWCGPCRMFAPTFSAAAEKHPEITFAKVDTEAEQGLAAAAGIRSIPTLMAFRDSVLVFSQPGALNASSLEELITGVQDLDMDEVRASIEARGTGPQAA</sequence>
<dbReference type="AlphaFoldDB" id="A0A4R8UDJ5"/>
<gene>
    <name evidence="4" type="primary">trxA</name>
    <name evidence="4" type="ORF">E3O23_09540</name>
</gene>
<reference evidence="4 5" key="1">
    <citation type="submission" date="2019-03" db="EMBL/GenBank/DDBJ databases">
        <title>Genomics of glacier-inhabiting Cryobacterium strains.</title>
        <authorList>
            <person name="Liu Q."/>
            <person name="Xin Y.-H."/>
        </authorList>
    </citation>
    <scope>NUCLEOTIDE SEQUENCE [LARGE SCALE GENOMIC DNA]</scope>
    <source>
        <strain evidence="4 5">Sr47</strain>
    </source>
</reference>
<dbReference type="InterPro" id="IPR017937">
    <property type="entry name" value="Thioredoxin_CS"/>
</dbReference>
<dbReference type="EMBL" id="SOEZ01000046">
    <property type="protein sequence ID" value="TFB50379.1"/>
    <property type="molecule type" value="Genomic_DNA"/>
</dbReference>
<dbReference type="PRINTS" id="PR00421">
    <property type="entry name" value="THIOREDOXIN"/>
</dbReference>
<evidence type="ECO:0000256" key="2">
    <source>
        <dbReference type="NCBIfam" id="TIGR01068"/>
    </source>
</evidence>
<dbReference type="Proteomes" id="UP000297866">
    <property type="component" value="Unassembled WGS sequence"/>
</dbReference>
<dbReference type="PROSITE" id="PS00194">
    <property type="entry name" value="THIOREDOXIN_1"/>
    <property type="match status" value="1"/>
</dbReference>
<dbReference type="PROSITE" id="PS51352">
    <property type="entry name" value="THIOREDOXIN_2"/>
    <property type="match status" value="1"/>
</dbReference>
<dbReference type="GO" id="GO:0015035">
    <property type="term" value="F:protein-disulfide reductase activity"/>
    <property type="evidence" value="ECO:0007669"/>
    <property type="project" value="UniProtKB-UniRule"/>
</dbReference>
<keyword evidence="1" id="KW-1015">Disulfide bond</keyword>
<dbReference type="CDD" id="cd02947">
    <property type="entry name" value="TRX_family"/>
    <property type="match status" value="1"/>
</dbReference>
<evidence type="ECO:0000313" key="4">
    <source>
        <dbReference type="EMBL" id="TFB50379.1"/>
    </source>
</evidence>
<dbReference type="OrthoDB" id="9790390at2"/>